<organism evidence="1 2">
    <name type="scientific">Floridaenema evergladense BLCC-F167</name>
    <dbReference type="NCBI Taxonomy" id="3153639"/>
    <lineage>
        <taxon>Bacteria</taxon>
        <taxon>Bacillati</taxon>
        <taxon>Cyanobacteriota</taxon>
        <taxon>Cyanophyceae</taxon>
        <taxon>Oscillatoriophycideae</taxon>
        <taxon>Aerosakkonematales</taxon>
        <taxon>Aerosakkonemataceae</taxon>
        <taxon>Floridanema</taxon>
        <taxon>Floridanema evergladense</taxon>
    </lineage>
</organism>
<comment type="caution">
    <text evidence="1">The sequence shown here is derived from an EMBL/GenBank/DDBJ whole genome shotgun (WGS) entry which is preliminary data.</text>
</comment>
<protein>
    <submittedName>
        <fullName evidence="1">Uncharacterized protein</fullName>
    </submittedName>
</protein>
<accession>A0ABV4WIJ6</accession>
<sequence length="57" mass="6210">MTNQRKIILSLAALLIAFLGVTLFVDIGVVKWFNCSSPFAPSQDKASDVCKELKNAP</sequence>
<name>A0ABV4WIJ6_9CYAN</name>
<keyword evidence="2" id="KW-1185">Reference proteome</keyword>
<evidence type="ECO:0000313" key="1">
    <source>
        <dbReference type="EMBL" id="MFB2834914.1"/>
    </source>
</evidence>
<dbReference type="EMBL" id="JBHFNT010000075">
    <property type="protein sequence ID" value="MFB2834914.1"/>
    <property type="molecule type" value="Genomic_DNA"/>
</dbReference>
<gene>
    <name evidence="1" type="ORF">ACE1CA_10315</name>
</gene>
<reference evidence="1 2" key="1">
    <citation type="submission" date="2024-09" db="EMBL/GenBank/DDBJ databases">
        <title>Floridaenema gen nov. (Aerosakkonemataceae, Aerosakkonematales ord. nov., Cyanobacteria) from benthic tropical and subtropical fresh waters, with the description of four new species.</title>
        <authorList>
            <person name="Moretto J.A."/>
            <person name="Berthold D.E."/>
            <person name="Lefler F.W."/>
            <person name="Huang I.-S."/>
            <person name="Laughinghouse H. IV."/>
        </authorList>
    </citation>
    <scope>NUCLEOTIDE SEQUENCE [LARGE SCALE GENOMIC DNA]</scope>
    <source>
        <strain evidence="1 2">BLCC-F167</strain>
    </source>
</reference>
<proteinExistence type="predicted"/>
<evidence type="ECO:0000313" key="2">
    <source>
        <dbReference type="Proteomes" id="UP001576780"/>
    </source>
</evidence>
<dbReference type="Proteomes" id="UP001576780">
    <property type="component" value="Unassembled WGS sequence"/>
</dbReference>